<keyword evidence="5" id="KW-0479">Metal-binding</keyword>
<reference evidence="9" key="1">
    <citation type="submission" date="2020-11" db="EMBL/GenBank/DDBJ databases">
        <authorList>
            <person name="Tran Van P."/>
        </authorList>
    </citation>
    <scope>NUCLEOTIDE SEQUENCE</scope>
</reference>
<keyword evidence="7" id="KW-0732">Signal</keyword>
<comment type="similarity">
    <text evidence="5">Belongs to the ZFPL1 family.</text>
</comment>
<keyword evidence="5" id="KW-0812">Transmembrane</keyword>
<dbReference type="Gene3D" id="3.30.40.10">
    <property type="entry name" value="Zinc/RING finger domain, C3HC4 (zinc finger)"/>
    <property type="match status" value="1"/>
</dbReference>
<evidence type="ECO:0000313" key="10">
    <source>
        <dbReference type="Proteomes" id="UP000678499"/>
    </source>
</evidence>
<dbReference type="GO" id="GO:0008270">
    <property type="term" value="F:zinc ion binding"/>
    <property type="evidence" value="ECO:0007669"/>
    <property type="project" value="UniProtKB-UniRule"/>
</dbReference>
<dbReference type="PANTHER" id="PTHR12981:SF0">
    <property type="entry name" value="ZINC FINGER PROTEIN-LIKE 1"/>
    <property type="match status" value="1"/>
</dbReference>
<keyword evidence="5" id="KW-1133">Transmembrane helix</keyword>
<dbReference type="InterPro" id="IPR013083">
    <property type="entry name" value="Znf_RING/FYVE/PHD"/>
</dbReference>
<evidence type="ECO:0000256" key="5">
    <source>
        <dbReference type="RuleBase" id="RU369078"/>
    </source>
</evidence>
<dbReference type="PROSITE" id="PS50089">
    <property type="entry name" value="ZF_RING_2"/>
    <property type="match status" value="1"/>
</dbReference>
<feature type="chain" id="PRO_5036210268" description="Zinc finger protein-like 1 homolog" evidence="7">
    <location>
        <begin position="19"/>
        <end position="336"/>
    </location>
</feature>
<accession>A0A7R9BU08</accession>
<organism evidence="9">
    <name type="scientific">Notodromas monacha</name>
    <dbReference type="NCBI Taxonomy" id="399045"/>
    <lineage>
        <taxon>Eukaryota</taxon>
        <taxon>Metazoa</taxon>
        <taxon>Ecdysozoa</taxon>
        <taxon>Arthropoda</taxon>
        <taxon>Crustacea</taxon>
        <taxon>Oligostraca</taxon>
        <taxon>Ostracoda</taxon>
        <taxon>Podocopa</taxon>
        <taxon>Podocopida</taxon>
        <taxon>Cypridocopina</taxon>
        <taxon>Cypridoidea</taxon>
        <taxon>Cyprididae</taxon>
        <taxon>Notodromas</taxon>
    </lineage>
</organism>
<dbReference type="AlphaFoldDB" id="A0A7R9BU08"/>
<keyword evidence="3 5" id="KW-0862">Zinc</keyword>
<dbReference type="InterPro" id="IPR001841">
    <property type="entry name" value="Znf_RING"/>
</dbReference>
<evidence type="ECO:0000259" key="8">
    <source>
        <dbReference type="PROSITE" id="PS50089"/>
    </source>
</evidence>
<gene>
    <name evidence="9" type="ORF">NMOB1V02_LOCUS8899</name>
</gene>
<keyword evidence="10" id="KW-1185">Reference proteome</keyword>
<sequence>MNFLLLVILAISTHLAQAHLRLTAQEEEANFVVFVEVGMTANPTLAEGDGDYFTAYLGVLLSLKYCIVQSYLQWLEDNDYIPVCELCKKGLNAAGCIRLICYHVFHQHCLHEMGKQVTAKEGTPSEASFCCPTCGKSLFPPTNMVSPVADNLKDVLMKANWARNIMGLPELADVGDSGMTFSRPEPLGSPSINEDVETHGGKQRFSAHSVASSGVEKPQHHREPLHAGASVRRQVDVDSGSAGHSRTVNMYEDEVADKYKFRRPRFESILRWWSDLVRPSPRLMRNPNYRTRRIVTFVIMGALALFLLLTAMSWLGGVPDDDPAFDEHNNPYVHTE</sequence>
<evidence type="ECO:0000313" key="9">
    <source>
        <dbReference type="EMBL" id="CAD7281250.1"/>
    </source>
</evidence>
<dbReference type="SUPFAM" id="SSF57850">
    <property type="entry name" value="RING/U-box"/>
    <property type="match status" value="1"/>
</dbReference>
<dbReference type="EMBL" id="OA884751">
    <property type="protein sequence ID" value="CAD7281250.1"/>
    <property type="molecule type" value="Genomic_DNA"/>
</dbReference>
<evidence type="ECO:0000256" key="6">
    <source>
        <dbReference type="SAM" id="MobiDB-lite"/>
    </source>
</evidence>
<evidence type="ECO:0000256" key="1">
    <source>
        <dbReference type="ARBA" id="ARBA00013701"/>
    </source>
</evidence>
<evidence type="ECO:0000256" key="4">
    <source>
        <dbReference type="PROSITE-ProRule" id="PRU00175"/>
    </source>
</evidence>
<feature type="signal peptide" evidence="7">
    <location>
        <begin position="1"/>
        <end position="18"/>
    </location>
</feature>
<proteinExistence type="inferred from homology"/>
<dbReference type="OrthoDB" id="1916590at2759"/>
<dbReference type="InterPro" id="IPR039043">
    <property type="entry name" value="ZFPL1"/>
</dbReference>
<protein>
    <recommendedName>
        <fullName evidence="1 5">Zinc finger protein-like 1 homolog</fullName>
    </recommendedName>
</protein>
<dbReference type="InterPro" id="IPR058730">
    <property type="entry name" value="U-box_ZFPL1-like"/>
</dbReference>
<evidence type="ECO:0000256" key="2">
    <source>
        <dbReference type="ARBA" id="ARBA00022771"/>
    </source>
</evidence>
<feature type="domain" description="RING-type" evidence="8">
    <location>
        <begin position="84"/>
        <end position="134"/>
    </location>
</feature>
<dbReference type="PANTHER" id="PTHR12981">
    <property type="entry name" value="ZINC FINGER PROTEIN-LIKE 1"/>
    <property type="match status" value="1"/>
</dbReference>
<feature type="region of interest" description="Disordered" evidence="6">
    <location>
        <begin position="183"/>
        <end position="228"/>
    </location>
</feature>
<comment type="subcellular location">
    <subcellularLocation>
        <location evidence="5">Membrane</location>
        <topology evidence="5">Single-pass membrane protein</topology>
    </subcellularLocation>
</comment>
<name>A0A7R9BU08_9CRUS</name>
<dbReference type="Proteomes" id="UP000678499">
    <property type="component" value="Unassembled WGS sequence"/>
</dbReference>
<feature type="transmembrane region" description="Helical" evidence="5">
    <location>
        <begin position="294"/>
        <end position="315"/>
    </location>
</feature>
<dbReference type="Pfam" id="PF25998">
    <property type="entry name" value="U-box_ZFPL1"/>
    <property type="match status" value="1"/>
</dbReference>
<dbReference type="EMBL" id="CAJPEX010002714">
    <property type="protein sequence ID" value="CAG0921402.1"/>
    <property type="molecule type" value="Genomic_DNA"/>
</dbReference>
<keyword evidence="2 4" id="KW-0863">Zinc-finger</keyword>
<evidence type="ECO:0000256" key="7">
    <source>
        <dbReference type="SAM" id="SignalP"/>
    </source>
</evidence>
<evidence type="ECO:0000256" key="3">
    <source>
        <dbReference type="ARBA" id="ARBA00022833"/>
    </source>
</evidence>
<dbReference type="GO" id="GO:0016020">
    <property type="term" value="C:membrane"/>
    <property type="evidence" value="ECO:0007669"/>
    <property type="project" value="UniProtKB-SubCell"/>
</dbReference>
<keyword evidence="5" id="KW-0472">Membrane</keyword>
<dbReference type="GO" id="GO:0005794">
    <property type="term" value="C:Golgi apparatus"/>
    <property type="evidence" value="ECO:0007669"/>
    <property type="project" value="TreeGrafter"/>
</dbReference>